<dbReference type="InterPro" id="IPR042098">
    <property type="entry name" value="TauD-like_sf"/>
</dbReference>
<feature type="domain" description="TauD/TfdA-like" evidence="2">
    <location>
        <begin position="275"/>
        <end position="339"/>
    </location>
</feature>
<proteinExistence type="predicted"/>
<dbReference type="Proteomes" id="UP000076083">
    <property type="component" value="Chromosome"/>
</dbReference>
<dbReference type="InterPro" id="IPR003819">
    <property type="entry name" value="TauD/TfdA-like"/>
</dbReference>
<sequence length="361" mass="40084">MSTLDETLRKATALAGEATHEWLVPKAPLSTEKPLVELQLSYEEKRKLHNELRHFAIGDSASGLRQMPALGRCLEQLLAPEKSRLLRDFQHCDEVALVIRGLPVDAQLPATPYGGNPDIAELPVVAGAILAVLAVLGTCPVGYQGESEDSIFRHVSPKQQRETERSSYGSRLDLGMHVDNPHLPLSCEAVQQLSACPEYLSLTGLRCELTVPTRIVAIADVLNMLPDFVEQELLRPSFSVRRPDSFARQDTVLEQVPLLYRPSSGGLHCRYNMASISAHCEHSRLALQLFAAAANHPDVVRSVLLQPGDMLIFKNQQTLHARDGFAPRYDGLDRWMLRVFGVNDRKRLLPLSTTHPFIARA</sequence>
<organism evidence="3 4">
    <name type="scientific">Pseudomonas fluorescens</name>
    <dbReference type="NCBI Taxonomy" id="294"/>
    <lineage>
        <taxon>Bacteria</taxon>
        <taxon>Pseudomonadati</taxon>
        <taxon>Pseudomonadota</taxon>
        <taxon>Gammaproteobacteria</taxon>
        <taxon>Pseudomonadales</taxon>
        <taxon>Pseudomonadaceae</taxon>
        <taxon>Pseudomonas</taxon>
    </lineage>
</organism>
<reference evidence="4" key="1">
    <citation type="submission" date="2016-04" db="EMBL/GenBank/DDBJ databases">
        <authorList>
            <person name="Ray J."/>
            <person name="Price M."/>
            <person name="Deutschbauer A."/>
        </authorList>
    </citation>
    <scope>NUCLEOTIDE SEQUENCE [LARGE SCALE GENOMIC DNA]</scope>
    <source>
        <strain evidence="4">FW300-N2E2</strain>
    </source>
</reference>
<evidence type="ECO:0000259" key="2">
    <source>
        <dbReference type="Pfam" id="PF02668"/>
    </source>
</evidence>
<dbReference type="GO" id="GO:0016706">
    <property type="term" value="F:2-oxoglutarate-dependent dioxygenase activity"/>
    <property type="evidence" value="ECO:0007669"/>
    <property type="project" value="UniProtKB-ARBA"/>
</dbReference>
<dbReference type="SUPFAM" id="SSF51197">
    <property type="entry name" value="Clavaminate synthase-like"/>
    <property type="match status" value="1"/>
</dbReference>
<dbReference type="AlphaFoldDB" id="A0A165YIZ8"/>
<protein>
    <submittedName>
        <fullName evidence="3">Taurine catabolism dioxygenase TauD</fullName>
    </submittedName>
</protein>
<dbReference type="EMBL" id="CP015225">
    <property type="protein sequence ID" value="AMZ69641.1"/>
    <property type="molecule type" value="Genomic_DNA"/>
</dbReference>
<keyword evidence="1" id="KW-0560">Oxidoreductase</keyword>
<accession>A0A165YIZ8</accession>
<evidence type="ECO:0000256" key="1">
    <source>
        <dbReference type="ARBA" id="ARBA00023002"/>
    </source>
</evidence>
<evidence type="ECO:0000313" key="4">
    <source>
        <dbReference type="Proteomes" id="UP000076083"/>
    </source>
</evidence>
<reference evidence="3 4" key="2">
    <citation type="journal article" date="2018" name="Nature">
        <title>Mutant phenotypes for thousands of bacterial genes of unknown function.</title>
        <authorList>
            <person name="Price M.N."/>
            <person name="Wetmore K.M."/>
            <person name="Waters R.J."/>
            <person name="Callaghan M."/>
            <person name="Ray J."/>
            <person name="Liu H."/>
            <person name="Kuehl J.V."/>
            <person name="Melnyk R.A."/>
            <person name="Lamson J.S."/>
            <person name="Suh Y."/>
            <person name="Carlson H.K."/>
            <person name="Esquivel Z."/>
            <person name="Sadeeshkumar H."/>
            <person name="Chakraborty R."/>
            <person name="Zane G.M."/>
            <person name="Rubin B.E."/>
            <person name="Wall J.D."/>
            <person name="Visel A."/>
            <person name="Bristow J."/>
            <person name="Blow M.J."/>
            <person name="Arkin A.P."/>
            <person name="Deutschbauer A.M."/>
        </authorList>
    </citation>
    <scope>NUCLEOTIDE SEQUENCE [LARGE SCALE GENOMIC DNA]</scope>
    <source>
        <strain evidence="3 4">FW300-N2E2</strain>
    </source>
</reference>
<name>A0A165YIZ8_PSEFL</name>
<dbReference type="Pfam" id="PF02668">
    <property type="entry name" value="TauD"/>
    <property type="match status" value="1"/>
</dbReference>
<dbReference type="RefSeq" id="WP_063320338.1">
    <property type="nucleotide sequence ID" value="NZ_CP015225.1"/>
</dbReference>
<keyword evidence="3" id="KW-0223">Dioxygenase</keyword>
<evidence type="ECO:0000313" key="3">
    <source>
        <dbReference type="EMBL" id="AMZ69641.1"/>
    </source>
</evidence>
<dbReference type="Gene3D" id="3.60.130.10">
    <property type="entry name" value="Clavaminate synthase-like"/>
    <property type="match status" value="1"/>
</dbReference>
<gene>
    <name evidence="3" type="ORF">TK06_00525</name>
</gene>